<name>A0A501XNT8_9SPHN</name>
<sequence length="429" mass="44764">MKQPATPRLHPLAPLALGAALAGHAAADAKTADLANPRASGPDPVVGASAEAAREMGKAWLGLNKVPEALQAYRQALAQDPDSVEALNGMAVCFDRLGRFEDARTHYEAALGIDPTSPVLLNNYGLSLYLQGAYDESARFLRLAAAAGDPAVQAAALRTLAKIENGNRAPVQTAAVQASPAESGPRIVRTSGHEQRLVLGSPKGAAPVRFAATTALSGEDTAAMAAIGGLSDWDDARIASREAGAIASEQEAAARAEARREAARLLAEARAATPADMQVAALLEAARKAAANAPATQEQATSPWGDPADPLLQSPVERDWYRDQILVIAPASAGQARREADRASAGMAMLAAGLAPPRNARREALAAAARKALDEAAPRRQFGSPFASDNDRLNGFAERLHRPDEEPAELSVAEKVALLEQLIERVKAA</sequence>
<dbReference type="OrthoDB" id="7190835at2"/>
<keyword evidence="1" id="KW-0802">TPR repeat</keyword>
<keyword evidence="4" id="KW-1185">Reference proteome</keyword>
<dbReference type="EMBL" id="VFSU01000021">
    <property type="protein sequence ID" value="TPE61817.1"/>
    <property type="molecule type" value="Genomic_DNA"/>
</dbReference>
<keyword evidence="2" id="KW-0732">Signal</keyword>
<feature type="signal peptide" evidence="2">
    <location>
        <begin position="1"/>
        <end position="25"/>
    </location>
</feature>
<dbReference type="Pfam" id="PF13432">
    <property type="entry name" value="TPR_16"/>
    <property type="match status" value="1"/>
</dbReference>
<dbReference type="InterPro" id="IPR011990">
    <property type="entry name" value="TPR-like_helical_dom_sf"/>
</dbReference>
<evidence type="ECO:0000256" key="2">
    <source>
        <dbReference type="SAM" id="SignalP"/>
    </source>
</evidence>
<dbReference type="PANTHER" id="PTHR12558:SF33">
    <property type="entry name" value="BLL7664 PROTEIN"/>
    <property type="match status" value="1"/>
</dbReference>
<dbReference type="InterPro" id="IPR019734">
    <property type="entry name" value="TPR_rpt"/>
</dbReference>
<feature type="chain" id="PRO_5021236226" evidence="2">
    <location>
        <begin position="26"/>
        <end position="429"/>
    </location>
</feature>
<proteinExistence type="predicted"/>
<protein>
    <submittedName>
        <fullName evidence="3">Tetratricopeptide repeat protein</fullName>
    </submittedName>
</protein>
<organism evidence="3 4">
    <name type="scientific">Sandaracinobacter neustonicus</name>
    <dbReference type="NCBI Taxonomy" id="1715348"/>
    <lineage>
        <taxon>Bacteria</taxon>
        <taxon>Pseudomonadati</taxon>
        <taxon>Pseudomonadota</taxon>
        <taxon>Alphaproteobacteria</taxon>
        <taxon>Sphingomonadales</taxon>
        <taxon>Sphingosinicellaceae</taxon>
        <taxon>Sandaracinobacter</taxon>
    </lineage>
</organism>
<feature type="repeat" description="TPR" evidence="1">
    <location>
        <begin position="50"/>
        <end position="83"/>
    </location>
</feature>
<dbReference type="AlphaFoldDB" id="A0A501XNT8"/>
<evidence type="ECO:0000313" key="3">
    <source>
        <dbReference type="EMBL" id="TPE61817.1"/>
    </source>
</evidence>
<evidence type="ECO:0000313" key="4">
    <source>
        <dbReference type="Proteomes" id="UP000319897"/>
    </source>
</evidence>
<dbReference type="Proteomes" id="UP000319897">
    <property type="component" value="Unassembled WGS sequence"/>
</dbReference>
<dbReference type="Gene3D" id="1.25.40.10">
    <property type="entry name" value="Tetratricopeptide repeat domain"/>
    <property type="match status" value="1"/>
</dbReference>
<feature type="repeat" description="TPR" evidence="1">
    <location>
        <begin position="84"/>
        <end position="117"/>
    </location>
</feature>
<accession>A0A501XNT8</accession>
<reference evidence="3 4" key="1">
    <citation type="submission" date="2019-06" db="EMBL/GenBank/DDBJ databases">
        <authorList>
            <person name="Lee I."/>
            <person name="Jang G.I."/>
            <person name="Hwang C.Y."/>
        </authorList>
    </citation>
    <scope>NUCLEOTIDE SEQUENCE [LARGE SCALE GENOMIC DNA]</scope>
    <source>
        <strain evidence="3 4">PAMC 28131</strain>
    </source>
</reference>
<dbReference type="PROSITE" id="PS50005">
    <property type="entry name" value="TPR"/>
    <property type="match status" value="2"/>
</dbReference>
<dbReference type="SUPFAM" id="SSF48452">
    <property type="entry name" value="TPR-like"/>
    <property type="match status" value="1"/>
</dbReference>
<comment type="caution">
    <text evidence="3">The sequence shown here is derived from an EMBL/GenBank/DDBJ whole genome shotgun (WGS) entry which is preliminary data.</text>
</comment>
<dbReference type="RefSeq" id="WP_140927876.1">
    <property type="nucleotide sequence ID" value="NZ_VFSU01000021.1"/>
</dbReference>
<evidence type="ECO:0000256" key="1">
    <source>
        <dbReference type="PROSITE-ProRule" id="PRU00339"/>
    </source>
</evidence>
<dbReference type="SMART" id="SM00028">
    <property type="entry name" value="TPR"/>
    <property type="match status" value="2"/>
</dbReference>
<gene>
    <name evidence="3" type="ORF">FJQ54_07945</name>
</gene>
<dbReference type="PANTHER" id="PTHR12558">
    <property type="entry name" value="CELL DIVISION CYCLE 16,23,27"/>
    <property type="match status" value="1"/>
</dbReference>